<evidence type="ECO:0000259" key="9">
    <source>
        <dbReference type="Pfam" id="PF04239"/>
    </source>
</evidence>
<sequence length="206" mass="21321">MNLWEHIGVGPVEAVAVVLSTFALYTAFLTITRLLGQRVLATLSTFDVAVVIVLGAILGRAALGHTPTLAGGLLALLTLVALEGAVGALRRHAWFDRLVSTTPVLLMAGPTVLIDHLDRAHITEAELRSRLRLSGVRSTAEVAAVVLEPTGAISVLCRGEPMDPALLAGVRGAELLPASVLEPGCGPLSDPEAASPSPTAETYAQG</sequence>
<reference evidence="11" key="1">
    <citation type="journal article" date="2019" name="Int. J. Syst. Evol. Microbiol.">
        <title>The Global Catalogue of Microorganisms (GCM) 10K type strain sequencing project: providing services to taxonomists for standard genome sequencing and annotation.</title>
        <authorList>
            <consortium name="The Broad Institute Genomics Platform"/>
            <consortium name="The Broad Institute Genome Sequencing Center for Infectious Disease"/>
            <person name="Wu L."/>
            <person name="Ma J."/>
        </authorList>
    </citation>
    <scope>NUCLEOTIDE SEQUENCE [LARGE SCALE GENOMIC DNA]</scope>
    <source>
        <strain evidence="11">JCM 17810</strain>
    </source>
</reference>
<dbReference type="PANTHER" id="PTHR34582:SF6">
    <property type="entry name" value="UPF0702 TRANSMEMBRANE PROTEIN YCAP"/>
    <property type="match status" value="1"/>
</dbReference>
<evidence type="ECO:0000256" key="7">
    <source>
        <dbReference type="SAM" id="MobiDB-lite"/>
    </source>
</evidence>
<evidence type="ECO:0000256" key="1">
    <source>
        <dbReference type="ARBA" id="ARBA00004651"/>
    </source>
</evidence>
<organism evidence="10 11">
    <name type="scientific">Georgenia halophila</name>
    <dbReference type="NCBI Taxonomy" id="620889"/>
    <lineage>
        <taxon>Bacteria</taxon>
        <taxon>Bacillati</taxon>
        <taxon>Actinomycetota</taxon>
        <taxon>Actinomycetes</taxon>
        <taxon>Micrococcales</taxon>
        <taxon>Bogoriellaceae</taxon>
        <taxon>Georgenia</taxon>
    </lineage>
</organism>
<comment type="subcellular location">
    <subcellularLocation>
        <location evidence="1">Cell membrane</location>
        <topology evidence="1">Multi-pass membrane protein</topology>
    </subcellularLocation>
</comment>
<keyword evidence="5 8" id="KW-1133">Transmembrane helix</keyword>
<keyword evidence="3" id="KW-1003">Cell membrane</keyword>
<dbReference type="PANTHER" id="PTHR34582">
    <property type="entry name" value="UPF0702 TRANSMEMBRANE PROTEIN YCAP"/>
    <property type="match status" value="1"/>
</dbReference>
<comment type="caution">
    <text evidence="10">The sequence shown here is derived from an EMBL/GenBank/DDBJ whole genome shotgun (WGS) entry which is preliminary data.</text>
</comment>
<evidence type="ECO:0000256" key="4">
    <source>
        <dbReference type="ARBA" id="ARBA00022692"/>
    </source>
</evidence>
<feature type="compositionally biased region" description="Polar residues" evidence="7">
    <location>
        <begin position="196"/>
        <end position="206"/>
    </location>
</feature>
<accession>A0ABP8L1D1</accession>
<keyword evidence="11" id="KW-1185">Reference proteome</keyword>
<evidence type="ECO:0000256" key="6">
    <source>
        <dbReference type="ARBA" id="ARBA00023136"/>
    </source>
</evidence>
<dbReference type="EMBL" id="BAABGN010000003">
    <property type="protein sequence ID" value="GAA4419743.1"/>
    <property type="molecule type" value="Genomic_DNA"/>
</dbReference>
<evidence type="ECO:0000313" key="11">
    <source>
        <dbReference type="Proteomes" id="UP001500622"/>
    </source>
</evidence>
<gene>
    <name evidence="10" type="ORF">GCM10023169_10720</name>
</gene>
<feature type="transmembrane region" description="Helical" evidence="8">
    <location>
        <begin position="12"/>
        <end position="32"/>
    </location>
</feature>
<dbReference type="Proteomes" id="UP001500622">
    <property type="component" value="Unassembled WGS sequence"/>
</dbReference>
<protein>
    <submittedName>
        <fullName evidence="10">DUF421 domain-containing protein</fullName>
    </submittedName>
</protein>
<dbReference type="Pfam" id="PF04239">
    <property type="entry name" value="DUF421"/>
    <property type="match status" value="1"/>
</dbReference>
<name>A0ABP8L1D1_9MICO</name>
<dbReference type="RefSeq" id="WP_345215487.1">
    <property type="nucleotide sequence ID" value="NZ_BAABGN010000003.1"/>
</dbReference>
<feature type="domain" description="YetF C-terminal" evidence="9">
    <location>
        <begin position="93"/>
        <end position="161"/>
    </location>
</feature>
<evidence type="ECO:0000256" key="3">
    <source>
        <dbReference type="ARBA" id="ARBA00022475"/>
    </source>
</evidence>
<feature type="transmembrane region" description="Helical" evidence="8">
    <location>
        <begin position="39"/>
        <end position="63"/>
    </location>
</feature>
<keyword evidence="6 8" id="KW-0472">Membrane</keyword>
<feature type="transmembrane region" description="Helical" evidence="8">
    <location>
        <begin position="69"/>
        <end position="89"/>
    </location>
</feature>
<dbReference type="InterPro" id="IPR023090">
    <property type="entry name" value="UPF0702_alpha/beta_dom_sf"/>
</dbReference>
<dbReference type="Gene3D" id="3.30.240.20">
    <property type="entry name" value="bsu07140 like domains"/>
    <property type="match status" value="1"/>
</dbReference>
<evidence type="ECO:0000256" key="2">
    <source>
        <dbReference type="ARBA" id="ARBA00006448"/>
    </source>
</evidence>
<keyword evidence="4 8" id="KW-0812">Transmembrane</keyword>
<feature type="region of interest" description="Disordered" evidence="7">
    <location>
        <begin position="186"/>
        <end position="206"/>
    </location>
</feature>
<evidence type="ECO:0000256" key="5">
    <source>
        <dbReference type="ARBA" id="ARBA00022989"/>
    </source>
</evidence>
<evidence type="ECO:0000313" key="10">
    <source>
        <dbReference type="EMBL" id="GAA4419743.1"/>
    </source>
</evidence>
<proteinExistence type="inferred from homology"/>
<dbReference type="InterPro" id="IPR007353">
    <property type="entry name" value="DUF421"/>
</dbReference>
<comment type="similarity">
    <text evidence="2">Belongs to the UPF0702 family.</text>
</comment>
<evidence type="ECO:0000256" key="8">
    <source>
        <dbReference type="SAM" id="Phobius"/>
    </source>
</evidence>